<dbReference type="EMBL" id="CM017630">
    <property type="protein sequence ID" value="TYH59742.1"/>
    <property type="molecule type" value="Genomic_DNA"/>
</dbReference>
<dbReference type="InterPro" id="IPR046956">
    <property type="entry name" value="RLP23-like"/>
</dbReference>
<evidence type="ECO:0000313" key="10">
    <source>
        <dbReference type="Proteomes" id="UP000322667"/>
    </source>
</evidence>
<evidence type="ECO:0000256" key="5">
    <source>
        <dbReference type="ARBA" id="ARBA00023136"/>
    </source>
</evidence>
<gene>
    <name evidence="9" type="ORF">ES332_D08G242800v1</name>
</gene>
<evidence type="ECO:0000256" key="6">
    <source>
        <dbReference type="ARBA" id="ARBA00023170"/>
    </source>
</evidence>
<name>A0A5D2JYY3_GOSTO</name>
<keyword evidence="10" id="KW-1185">Reference proteome</keyword>
<proteinExistence type="predicted"/>
<organism evidence="9 10">
    <name type="scientific">Gossypium tomentosum</name>
    <name type="common">Hawaiian cotton</name>
    <name type="synonym">Gossypium sandvicense</name>
    <dbReference type="NCBI Taxonomy" id="34277"/>
    <lineage>
        <taxon>Eukaryota</taxon>
        <taxon>Viridiplantae</taxon>
        <taxon>Streptophyta</taxon>
        <taxon>Embryophyta</taxon>
        <taxon>Tracheophyta</taxon>
        <taxon>Spermatophyta</taxon>
        <taxon>Magnoliopsida</taxon>
        <taxon>eudicotyledons</taxon>
        <taxon>Gunneridae</taxon>
        <taxon>Pentapetalae</taxon>
        <taxon>rosids</taxon>
        <taxon>malvids</taxon>
        <taxon>Malvales</taxon>
        <taxon>Malvaceae</taxon>
        <taxon>Malvoideae</taxon>
        <taxon>Gossypium</taxon>
    </lineage>
</organism>
<dbReference type="PANTHER" id="PTHR48063:SF90">
    <property type="entry name" value="OS11G0565920 PROTEIN"/>
    <property type="match status" value="1"/>
</dbReference>
<keyword evidence="3" id="KW-0732">Signal</keyword>
<dbReference type="GO" id="GO:0016020">
    <property type="term" value="C:membrane"/>
    <property type="evidence" value="ECO:0007669"/>
    <property type="project" value="UniProtKB-SubCell"/>
</dbReference>
<sequence>MLLHIQGIRGCAENHCANVLKMSHQRRLTKAVLKGAVKDVKDCLSLWFFIAMAIGFLVGFWGIFGSLVINRSWRHKYFKLVSKLTDWIRLTMALMTVKL</sequence>
<evidence type="ECO:0000256" key="3">
    <source>
        <dbReference type="ARBA" id="ARBA00022729"/>
    </source>
</evidence>
<keyword evidence="4 8" id="KW-1133">Transmembrane helix</keyword>
<evidence type="ECO:0000313" key="9">
    <source>
        <dbReference type="EMBL" id="TYH59742.1"/>
    </source>
</evidence>
<dbReference type="PANTHER" id="PTHR48063">
    <property type="entry name" value="LRR RECEPTOR-LIKE KINASE"/>
    <property type="match status" value="1"/>
</dbReference>
<evidence type="ECO:0000256" key="8">
    <source>
        <dbReference type="SAM" id="Phobius"/>
    </source>
</evidence>
<protein>
    <submittedName>
        <fullName evidence="9">Uncharacterized protein</fullName>
    </submittedName>
</protein>
<evidence type="ECO:0000256" key="7">
    <source>
        <dbReference type="ARBA" id="ARBA00023180"/>
    </source>
</evidence>
<keyword evidence="2 8" id="KW-0812">Transmembrane</keyword>
<evidence type="ECO:0000256" key="2">
    <source>
        <dbReference type="ARBA" id="ARBA00022692"/>
    </source>
</evidence>
<evidence type="ECO:0000256" key="4">
    <source>
        <dbReference type="ARBA" id="ARBA00022989"/>
    </source>
</evidence>
<keyword evidence="7" id="KW-0325">Glycoprotein</keyword>
<accession>A0A5D2JYY3</accession>
<keyword evidence="6" id="KW-0675">Receptor</keyword>
<dbReference type="Proteomes" id="UP000322667">
    <property type="component" value="Chromosome D08"/>
</dbReference>
<dbReference type="AlphaFoldDB" id="A0A5D2JYY3"/>
<keyword evidence="5 8" id="KW-0472">Membrane</keyword>
<evidence type="ECO:0000256" key="1">
    <source>
        <dbReference type="ARBA" id="ARBA00004479"/>
    </source>
</evidence>
<reference evidence="9 10" key="1">
    <citation type="submission" date="2019-07" db="EMBL/GenBank/DDBJ databases">
        <title>WGS assembly of Gossypium tomentosum.</title>
        <authorList>
            <person name="Chen Z.J."/>
            <person name="Sreedasyam A."/>
            <person name="Ando A."/>
            <person name="Song Q."/>
            <person name="De L."/>
            <person name="Hulse-Kemp A."/>
            <person name="Ding M."/>
            <person name="Ye W."/>
            <person name="Kirkbride R."/>
            <person name="Jenkins J."/>
            <person name="Plott C."/>
            <person name="Lovell J."/>
            <person name="Lin Y.-M."/>
            <person name="Vaughn R."/>
            <person name="Liu B."/>
            <person name="Li W."/>
            <person name="Simpson S."/>
            <person name="Scheffler B."/>
            <person name="Saski C."/>
            <person name="Grover C."/>
            <person name="Hu G."/>
            <person name="Conover J."/>
            <person name="Carlson J."/>
            <person name="Shu S."/>
            <person name="Boston L."/>
            <person name="Williams M."/>
            <person name="Peterson D."/>
            <person name="Mcgee K."/>
            <person name="Jones D."/>
            <person name="Wendel J."/>
            <person name="Stelly D."/>
            <person name="Grimwood J."/>
            <person name="Schmutz J."/>
        </authorList>
    </citation>
    <scope>NUCLEOTIDE SEQUENCE [LARGE SCALE GENOMIC DNA]</scope>
    <source>
        <strain evidence="9">7179.01</strain>
    </source>
</reference>
<feature type="transmembrane region" description="Helical" evidence="8">
    <location>
        <begin position="46"/>
        <end position="69"/>
    </location>
</feature>
<comment type="subcellular location">
    <subcellularLocation>
        <location evidence="1">Membrane</location>
        <topology evidence="1">Single-pass type I membrane protein</topology>
    </subcellularLocation>
</comment>